<evidence type="ECO:0000256" key="1">
    <source>
        <dbReference type="ARBA" id="ARBA00022679"/>
    </source>
</evidence>
<gene>
    <name evidence="4" type="ORF">SCD_n02557</name>
</gene>
<name>S6AND4_SULDS</name>
<dbReference type="NCBIfam" id="NF045761">
    <property type="entry name" value="NAMPUrTaseMurU"/>
    <property type="match status" value="1"/>
</dbReference>
<keyword evidence="2" id="KW-0548">Nucleotidyltransferase</keyword>
<organism evidence="4 5">
    <name type="scientific">Sulfuricella denitrificans (strain DSM 22764 / NBRC 105220 / skB26)</name>
    <dbReference type="NCBI Taxonomy" id="1163617"/>
    <lineage>
        <taxon>Bacteria</taxon>
        <taxon>Pseudomonadati</taxon>
        <taxon>Pseudomonadota</taxon>
        <taxon>Betaproteobacteria</taxon>
        <taxon>Nitrosomonadales</taxon>
        <taxon>Sulfuricellaceae</taxon>
        <taxon>Sulfuricella</taxon>
    </lineage>
</organism>
<dbReference type="Proteomes" id="UP000015559">
    <property type="component" value="Chromosome"/>
</dbReference>
<dbReference type="PANTHER" id="PTHR43584:SF8">
    <property type="entry name" value="N-ACETYLMURAMATE ALPHA-1-PHOSPHATE URIDYLYLTRANSFERASE"/>
    <property type="match status" value="1"/>
</dbReference>
<dbReference type="InterPro" id="IPR029044">
    <property type="entry name" value="Nucleotide-diphossugar_trans"/>
</dbReference>
<dbReference type="RefSeq" id="WP_009207682.1">
    <property type="nucleotide sequence ID" value="NC_022357.1"/>
</dbReference>
<dbReference type="OrthoDB" id="9788272at2"/>
<dbReference type="Gene3D" id="3.90.550.10">
    <property type="entry name" value="Spore Coat Polysaccharide Biosynthesis Protein SpsA, Chain A"/>
    <property type="match status" value="1"/>
</dbReference>
<dbReference type="CDD" id="cd06422">
    <property type="entry name" value="NTP_transferase_like_1"/>
    <property type="match status" value="1"/>
</dbReference>
<dbReference type="eggNOG" id="COG1208">
    <property type="taxonomic scope" value="Bacteria"/>
</dbReference>
<dbReference type="AlphaFoldDB" id="S6AND4"/>
<dbReference type="PANTHER" id="PTHR43584">
    <property type="entry name" value="NUCLEOTIDYL TRANSFERASE"/>
    <property type="match status" value="1"/>
</dbReference>
<feature type="domain" description="Nucleotidyl transferase" evidence="3">
    <location>
        <begin position="2"/>
        <end position="121"/>
    </location>
</feature>
<proteinExistence type="predicted"/>
<accession>S6AND4</accession>
<evidence type="ECO:0000313" key="5">
    <source>
        <dbReference type="Proteomes" id="UP000015559"/>
    </source>
</evidence>
<evidence type="ECO:0000256" key="2">
    <source>
        <dbReference type="ARBA" id="ARBA00022695"/>
    </source>
</evidence>
<dbReference type="InterPro" id="IPR005835">
    <property type="entry name" value="NTP_transferase_dom"/>
</dbReference>
<dbReference type="SUPFAM" id="SSF53448">
    <property type="entry name" value="Nucleotide-diphospho-sugar transferases"/>
    <property type="match status" value="1"/>
</dbReference>
<dbReference type="InterPro" id="IPR050065">
    <property type="entry name" value="GlmU-like"/>
</dbReference>
<dbReference type="EMBL" id="AP013066">
    <property type="protein sequence ID" value="BAN36359.1"/>
    <property type="molecule type" value="Genomic_DNA"/>
</dbReference>
<evidence type="ECO:0000259" key="3">
    <source>
        <dbReference type="Pfam" id="PF00483"/>
    </source>
</evidence>
<keyword evidence="1 4" id="KW-0808">Transferase</keyword>
<evidence type="ECO:0000313" key="4">
    <source>
        <dbReference type="EMBL" id="BAN36359.1"/>
    </source>
</evidence>
<dbReference type="KEGG" id="sdr:SCD_n02557"/>
<dbReference type="STRING" id="1163617.SCD_n02557"/>
<keyword evidence="5" id="KW-1185">Reference proteome</keyword>
<reference evidence="4 5" key="1">
    <citation type="journal article" date="2012" name="Appl. Environ. Microbiol.">
        <title>Draft genome sequence of a psychrotolerant sulfur-oxidizing bacterium, Sulfuricella denitrificans skB26, and proteomic insights into cold adaptation.</title>
        <authorList>
            <person name="Watanabe T."/>
            <person name="Kojima H."/>
            <person name="Fukui M."/>
        </authorList>
    </citation>
    <scope>NUCLEOTIDE SEQUENCE [LARGE SCALE GENOMIC DNA]</scope>
    <source>
        <strain evidence="5">skB26</strain>
    </source>
</reference>
<dbReference type="HOGENOM" id="CLU_029499_2_1_4"/>
<dbReference type="InterPro" id="IPR054790">
    <property type="entry name" value="MurU"/>
</dbReference>
<protein>
    <submittedName>
        <fullName evidence="4">Nucleotidyl transferase</fullName>
    </submittedName>
</protein>
<dbReference type="GO" id="GO:0016779">
    <property type="term" value="F:nucleotidyltransferase activity"/>
    <property type="evidence" value="ECO:0007669"/>
    <property type="project" value="UniProtKB-KW"/>
</dbReference>
<dbReference type="Pfam" id="PF00483">
    <property type="entry name" value="NTP_transferase"/>
    <property type="match status" value="1"/>
</dbReference>
<sequence>MKAMILAAGRGERMRPLTDLTPKPLLEAGGKPLIIWHIEKLARAGFTELIINHAHLGEKLEAALGDGSRFGVSICYSPEIEALETAGGITNAMPLLGPEPFLVVNGDIFCDYDFTDLPRELGEFSAWLVLVDNPDHHPDGDFALRQGKVLDDGEHKLTFSGIGIYRTELFSAIARGTKARLAPLLREQMAAGRVGGEHYHGLWLDIGTPQRLHALDGLLRNSGREAHSE</sequence>